<keyword evidence="7" id="KW-0813">Transport</keyword>
<proteinExistence type="predicted"/>
<feature type="domain" description="TRAP C4-dicarboxylate transport system permease DctM subunit" evidence="9">
    <location>
        <begin position="261"/>
        <end position="691"/>
    </location>
</feature>
<dbReference type="RefSeq" id="WP_107864023.1">
    <property type="nucleotide sequence ID" value="NZ_QAON01000001.1"/>
</dbReference>
<keyword evidence="3 7" id="KW-0997">Cell inner membrane</keyword>
<feature type="transmembrane region" description="Helical" evidence="8">
    <location>
        <begin position="460"/>
        <end position="482"/>
    </location>
</feature>
<evidence type="ECO:0000256" key="3">
    <source>
        <dbReference type="ARBA" id="ARBA00022519"/>
    </source>
</evidence>
<feature type="transmembrane region" description="Helical" evidence="8">
    <location>
        <begin position="382"/>
        <end position="409"/>
    </location>
</feature>
<keyword evidence="2" id="KW-1003">Cell membrane</keyword>
<evidence type="ECO:0000256" key="4">
    <source>
        <dbReference type="ARBA" id="ARBA00022692"/>
    </source>
</evidence>
<evidence type="ECO:0000313" key="10">
    <source>
        <dbReference type="EMBL" id="PTQ90993.1"/>
    </source>
</evidence>
<evidence type="ECO:0000256" key="1">
    <source>
        <dbReference type="ARBA" id="ARBA00004429"/>
    </source>
</evidence>
<protein>
    <submittedName>
        <fullName evidence="10">TRAP-type C4-dicarboxylate transport system permease large subunit</fullName>
    </submittedName>
</protein>
<organism evidence="10 11">
    <name type="scientific">Agitococcus lubricus</name>
    <dbReference type="NCBI Taxonomy" id="1077255"/>
    <lineage>
        <taxon>Bacteria</taxon>
        <taxon>Pseudomonadati</taxon>
        <taxon>Pseudomonadota</taxon>
        <taxon>Gammaproteobacteria</taxon>
        <taxon>Moraxellales</taxon>
        <taxon>Moraxellaceae</taxon>
        <taxon>Agitococcus</taxon>
    </lineage>
</organism>
<dbReference type="AlphaFoldDB" id="A0A2T5J3B9"/>
<dbReference type="InterPro" id="IPR004681">
    <property type="entry name" value="TRAP_DctM"/>
</dbReference>
<comment type="caution">
    <text evidence="10">The sequence shown here is derived from an EMBL/GenBank/DDBJ whole genome shotgun (WGS) entry which is preliminary data.</text>
</comment>
<dbReference type="Pfam" id="PF06808">
    <property type="entry name" value="DctM"/>
    <property type="match status" value="1"/>
</dbReference>
<feature type="transmembrane region" description="Helical" evidence="8">
    <location>
        <begin position="342"/>
        <end position="370"/>
    </location>
</feature>
<dbReference type="GO" id="GO:0022857">
    <property type="term" value="F:transmembrane transporter activity"/>
    <property type="evidence" value="ECO:0007669"/>
    <property type="project" value="UniProtKB-UniRule"/>
</dbReference>
<feature type="transmembrane region" description="Helical" evidence="8">
    <location>
        <begin position="539"/>
        <end position="559"/>
    </location>
</feature>
<keyword evidence="11" id="KW-1185">Reference proteome</keyword>
<feature type="transmembrane region" description="Helical" evidence="8">
    <location>
        <begin position="15"/>
        <end position="37"/>
    </location>
</feature>
<dbReference type="OrthoDB" id="9785600at2"/>
<accession>A0A2T5J3B9</accession>
<evidence type="ECO:0000256" key="5">
    <source>
        <dbReference type="ARBA" id="ARBA00022989"/>
    </source>
</evidence>
<dbReference type="EMBL" id="QAON01000001">
    <property type="protein sequence ID" value="PTQ90993.1"/>
    <property type="molecule type" value="Genomic_DNA"/>
</dbReference>
<evidence type="ECO:0000259" key="9">
    <source>
        <dbReference type="Pfam" id="PF06808"/>
    </source>
</evidence>
<comment type="subcellular location">
    <subcellularLocation>
        <location evidence="1 7">Cell inner membrane</location>
        <topology evidence="1 7">Multi-pass membrane protein</topology>
    </subcellularLocation>
</comment>
<comment type="function">
    <text evidence="7">Part of the tripartite ATP-independent periplasmic (TRAP) transport system.</text>
</comment>
<feature type="transmembrane region" description="Helical" evidence="8">
    <location>
        <begin position="618"/>
        <end position="635"/>
    </location>
</feature>
<dbReference type="InterPro" id="IPR010656">
    <property type="entry name" value="DctM"/>
</dbReference>
<keyword evidence="6 8" id="KW-0472">Membrane</keyword>
<evidence type="ECO:0000313" key="11">
    <source>
        <dbReference type="Proteomes" id="UP000244223"/>
    </source>
</evidence>
<evidence type="ECO:0000256" key="7">
    <source>
        <dbReference type="RuleBase" id="RU369079"/>
    </source>
</evidence>
<evidence type="ECO:0000256" key="8">
    <source>
        <dbReference type="SAM" id="Phobius"/>
    </source>
</evidence>
<dbReference type="Proteomes" id="UP000244223">
    <property type="component" value="Unassembled WGS sequence"/>
</dbReference>
<feature type="transmembrane region" description="Helical" evidence="8">
    <location>
        <begin position="290"/>
        <end position="313"/>
    </location>
</feature>
<feature type="transmembrane region" description="Helical" evidence="8">
    <location>
        <begin position="672"/>
        <end position="695"/>
    </location>
</feature>
<dbReference type="GO" id="GO:0005886">
    <property type="term" value="C:plasma membrane"/>
    <property type="evidence" value="ECO:0007669"/>
    <property type="project" value="UniProtKB-SubCell"/>
</dbReference>
<dbReference type="PANTHER" id="PTHR33362">
    <property type="entry name" value="SIALIC ACID TRAP TRANSPORTER PERMEASE PROTEIN SIAT-RELATED"/>
    <property type="match status" value="1"/>
</dbReference>
<sequence length="696" mass="76284">MNQNKQFLNRSPHEWLASLPIFCLLILTLVIGTGEMIHGQLLRMGEKIFGDPSTGVQYFMLRADPVKPDCDPNPDIEAEVQKSLAASSQPASDIDSLFASEPVDPEATRQSLITARDLCQEKHQAYVNLSKNVTPSLKAYRTFETAFFGLFHFGTENRAVILILMVAIAATTTTLGLHHIALRPPVTKTDFKVYSIAMIVANLLLLASSISYWKLQISSGIPIEHPIINYLWCGLFATLTLISIKQLVKPPADAPEGGSIGMALLSIPLYAFMAINSGLSFLMGGHHAGLAIYLGQMMELSGVFLNLALYIWVGMLLKQTRVVDLFLDIVRPWKFSPEVLTYIILLAAAVPTAYTGASGIFVIAAGAVIYKEVFASGARRQYALAATAMSGSLGVVLSPCLLIVVIAALNKEVTTSLLYGWGFKVFLLTSTMFLIASLLISKNSFKFAKPSAALPESMRALVPVSAYVVITLLVVLAYRFVLDTKLDEFTAPMILPFIMLAIVWFDKVRREPAAQVSPEIQERRVGFEEGVRIATNDTIGHIGALIMLMALSVSVGGVIERSGMMDAVPETFGSVWVAVSILLVLLVFIGMIMDPFGAVILVSATIAPIAYKNGIDPVHFWMIVLTAFELGYLSPPVALNQLLTRQVVGEKVMDEADGEVRHLSFYWRYERWILPLIVMVPSLILVAYVPLLFYAK</sequence>
<feature type="transmembrane region" description="Helical" evidence="8">
    <location>
        <begin position="227"/>
        <end position="248"/>
    </location>
</feature>
<gene>
    <name evidence="10" type="ORF">C8N29_10163</name>
</gene>
<dbReference type="PANTHER" id="PTHR33362:SF7">
    <property type="entry name" value="SLL1103 PROTEIN"/>
    <property type="match status" value="1"/>
</dbReference>
<feature type="transmembrane region" description="Helical" evidence="8">
    <location>
        <begin position="488"/>
        <end position="505"/>
    </location>
</feature>
<keyword evidence="5 8" id="KW-1133">Transmembrane helix</keyword>
<keyword evidence="4 8" id="KW-0812">Transmembrane</keyword>
<feature type="transmembrane region" description="Helical" evidence="8">
    <location>
        <begin position="193"/>
        <end position="215"/>
    </location>
</feature>
<feature type="transmembrane region" description="Helical" evidence="8">
    <location>
        <begin position="260"/>
        <end position="283"/>
    </location>
</feature>
<feature type="transmembrane region" description="Helical" evidence="8">
    <location>
        <begin position="579"/>
        <end position="606"/>
    </location>
</feature>
<evidence type="ECO:0000256" key="2">
    <source>
        <dbReference type="ARBA" id="ARBA00022475"/>
    </source>
</evidence>
<name>A0A2T5J3B9_9GAMM</name>
<evidence type="ECO:0000256" key="6">
    <source>
        <dbReference type="ARBA" id="ARBA00023136"/>
    </source>
</evidence>
<feature type="transmembrane region" description="Helical" evidence="8">
    <location>
        <begin position="421"/>
        <end position="440"/>
    </location>
</feature>
<reference evidence="10 11" key="1">
    <citation type="submission" date="2018-04" db="EMBL/GenBank/DDBJ databases">
        <title>Genomic Encyclopedia of Archaeal and Bacterial Type Strains, Phase II (KMG-II): from individual species to whole genera.</title>
        <authorList>
            <person name="Goeker M."/>
        </authorList>
    </citation>
    <scope>NUCLEOTIDE SEQUENCE [LARGE SCALE GENOMIC DNA]</scope>
    <source>
        <strain evidence="10 11">DSM 5822</strain>
    </source>
</reference>
<feature type="transmembrane region" description="Helical" evidence="8">
    <location>
        <begin position="159"/>
        <end position="181"/>
    </location>
</feature>